<organism evidence="2 3">
    <name type="scientific">Lentinus brumalis</name>
    <dbReference type="NCBI Taxonomy" id="2498619"/>
    <lineage>
        <taxon>Eukaryota</taxon>
        <taxon>Fungi</taxon>
        <taxon>Dikarya</taxon>
        <taxon>Basidiomycota</taxon>
        <taxon>Agaricomycotina</taxon>
        <taxon>Agaricomycetes</taxon>
        <taxon>Polyporales</taxon>
        <taxon>Polyporaceae</taxon>
        <taxon>Lentinus</taxon>
    </lineage>
</organism>
<evidence type="ECO:0000256" key="1">
    <source>
        <dbReference type="SAM" id="MobiDB-lite"/>
    </source>
</evidence>
<feature type="region of interest" description="Disordered" evidence="1">
    <location>
        <begin position="47"/>
        <end position="86"/>
    </location>
</feature>
<proteinExistence type="predicted"/>
<dbReference type="Proteomes" id="UP000256964">
    <property type="component" value="Unassembled WGS sequence"/>
</dbReference>
<sequence length="141" mass="15031">MLLLAVLSTRSMTRPSRVMSASVSTTRLCPSASGTAPARVLFLCGRIHHDPGPAPHPATRRSGPLDLRAQQTEFEEDSESPLAQEQRLDLSHTSALLKAQAIQRHLADPDIDAEEELEAVSDDAIALGLEAQALAGAGLPY</sequence>
<protein>
    <submittedName>
        <fullName evidence="2">Uncharacterized protein</fullName>
    </submittedName>
</protein>
<name>A0A371DC35_9APHY</name>
<reference evidence="2 3" key="1">
    <citation type="journal article" date="2018" name="Biotechnol. Biofuels">
        <title>Integrative visual omics of the white-rot fungus Polyporus brumalis exposes the biotechnological potential of its oxidative enzymes for delignifying raw plant biomass.</title>
        <authorList>
            <person name="Miyauchi S."/>
            <person name="Rancon A."/>
            <person name="Drula E."/>
            <person name="Hage H."/>
            <person name="Chaduli D."/>
            <person name="Favel A."/>
            <person name="Grisel S."/>
            <person name="Henrissat B."/>
            <person name="Herpoel-Gimbert I."/>
            <person name="Ruiz-Duenas F.J."/>
            <person name="Chevret D."/>
            <person name="Hainaut M."/>
            <person name="Lin J."/>
            <person name="Wang M."/>
            <person name="Pangilinan J."/>
            <person name="Lipzen A."/>
            <person name="Lesage-Meessen L."/>
            <person name="Navarro D."/>
            <person name="Riley R."/>
            <person name="Grigoriev I.V."/>
            <person name="Zhou S."/>
            <person name="Raouche S."/>
            <person name="Rosso M.N."/>
        </authorList>
    </citation>
    <scope>NUCLEOTIDE SEQUENCE [LARGE SCALE GENOMIC DNA]</scope>
    <source>
        <strain evidence="2 3">BRFM 1820</strain>
    </source>
</reference>
<dbReference type="EMBL" id="KZ857401">
    <property type="protein sequence ID" value="RDX50096.1"/>
    <property type="molecule type" value="Genomic_DNA"/>
</dbReference>
<dbReference type="AlphaFoldDB" id="A0A371DC35"/>
<evidence type="ECO:0000313" key="2">
    <source>
        <dbReference type="EMBL" id="RDX50096.1"/>
    </source>
</evidence>
<keyword evidence="3" id="KW-1185">Reference proteome</keyword>
<accession>A0A371DC35</accession>
<evidence type="ECO:0000313" key="3">
    <source>
        <dbReference type="Proteomes" id="UP000256964"/>
    </source>
</evidence>
<gene>
    <name evidence="2" type="ORF">OH76DRAFT_480822</name>
</gene>